<dbReference type="RefSeq" id="WP_204400388.1">
    <property type="nucleotide sequence ID" value="NZ_JAFBEE010000002.1"/>
</dbReference>
<evidence type="ECO:0000256" key="1">
    <source>
        <dbReference type="SAM" id="Phobius"/>
    </source>
</evidence>
<keyword evidence="1" id="KW-0812">Transmembrane</keyword>
<organism evidence="2 3">
    <name type="scientific">Alkaliphilus hydrothermalis</name>
    <dbReference type="NCBI Taxonomy" id="1482730"/>
    <lineage>
        <taxon>Bacteria</taxon>
        <taxon>Bacillati</taxon>
        <taxon>Bacillota</taxon>
        <taxon>Clostridia</taxon>
        <taxon>Peptostreptococcales</taxon>
        <taxon>Natronincolaceae</taxon>
        <taxon>Alkaliphilus</taxon>
    </lineage>
</organism>
<keyword evidence="1" id="KW-1133">Transmembrane helix</keyword>
<evidence type="ECO:0000313" key="3">
    <source>
        <dbReference type="Proteomes" id="UP001314796"/>
    </source>
</evidence>
<feature type="transmembrane region" description="Helical" evidence="1">
    <location>
        <begin position="76"/>
        <end position="94"/>
    </location>
</feature>
<name>A0ABS2NMF2_9FIRM</name>
<feature type="transmembrane region" description="Helical" evidence="1">
    <location>
        <begin position="51"/>
        <end position="70"/>
    </location>
</feature>
<evidence type="ECO:0000313" key="2">
    <source>
        <dbReference type="EMBL" id="MBM7614122.1"/>
    </source>
</evidence>
<dbReference type="EMBL" id="JAFBEE010000002">
    <property type="protein sequence ID" value="MBM7614122.1"/>
    <property type="molecule type" value="Genomic_DNA"/>
</dbReference>
<reference evidence="2 3" key="1">
    <citation type="submission" date="2021-01" db="EMBL/GenBank/DDBJ databases">
        <title>Genomic Encyclopedia of Type Strains, Phase IV (KMG-IV): sequencing the most valuable type-strain genomes for metagenomic binning, comparative biology and taxonomic classification.</title>
        <authorList>
            <person name="Goeker M."/>
        </authorList>
    </citation>
    <scope>NUCLEOTIDE SEQUENCE [LARGE SCALE GENOMIC DNA]</scope>
    <source>
        <strain evidence="2 3">DSM 25890</strain>
    </source>
</reference>
<gene>
    <name evidence="2" type="ORF">JOC73_000631</name>
</gene>
<dbReference type="Proteomes" id="UP001314796">
    <property type="component" value="Unassembled WGS sequence"/>
</dbReference>
<comment type="caution">
    <text evidence="2">The sequence shown here is derived from an EMBL/GenBank/DDBJ whole genome shotgun (WGS) entry which is preliminary data.</text>
</comment>
<accession>A0ABS2NMF2</accession>
<keyword evidence="1" id="KW-0472">Membrane</keyword>
<protein>
    <recommendedName>
        <fullName evidence="4">DUF5673 domain-containing protein</fullName>
    </recommendedName>
</protein>
<keyword evidence="3" id="KW-1185">Reference proteome</keyword>
<evidence type="ECO:0008006" key="4">
    <source>
        <dbReference type="Google" id="ProtNLM"/>
    </source>
</evidence>
<sequence>MDIFIKEVFKINGVILILFIFELYKTLNNLYRIKKYGGEPIEQFKHRSSIYYSQLFLATLVIPLSIIGMINQIFSVTELTFFLIYMVMSTISVVDKIRVYRNGLYYNGRFTAWNQMKCLEKYTKTSWRIDLKGRYGWARIIVLDEVEREEALINLLEQNILFSNSPNHK</sequence>
<feature type="transmembrane region" description="Helical" evidence="1">
    <location>
        <begin position="12"/>
        <end position="31"/>
    </location>
</feature>
<proteinExistence type="predicted"/>